<dbReference type="EMBL" id="ML991778">
    <property type="protein sequence ID" value="KAF2237726.1"/>
    <property type="molecule type" value="Genomic_DNA"/>
</dbReference>
<sequence length="85" mass="9636">MAETIYQRALQGFEKALGREAVKSYLPALFAEKNLARLLEGTGRIKEAEEMYSRALAGAETVFGHGSERCQHIYERFNVLRRSSL</sequence>
<evidence type="ECO:0000313" key="2">
    <source>
        <dbReference type="Proteomes" id="UP000800092"/>
    </source>
</evidence>
<evidence type="ECO:0008006" key="3">
    <source>
        <dbReference type="Google" id="ProtNLM"/>
    </source>
</evidence>
<keyword evidence="2" id="KW-1185">Reference proteome</keyword>
<reference evidence="1" key="1">
    <citation type="journal article" date="2020" name="Stud. Mycol.">
        <title>101 Dothideomycetes genomes: a test case for predicting lifestyles and emergence of pathogens.</title>
        <authorList>
            <person name="Haridas S."/>
            <person name="Albert R."/>
            <person name="Binder M."/>
            <person name="Bloem J."/>
            <person name="Labutti K."/>
            <person name="Salamov A."/>
            <person name="Andreopoulos B."/>
            <person name="Baker S."/>
            <person name="Barry K."/>
            <person name="Bills G."/>
            <person name="Bluhm B."/>
            <person name="Cannon C."/>
            <person name="Castanera R."/>
            <person name="Culley D."/>
            <person name="Daum C."/>
            <person name="Ezra D."/>
            <person name="Gonzalez J."/>
            <person name="Henrissat B."/>
            <person name="Kuo A."/>
            <person name="Liang C."/>
            <person name="Lipzen A."/>
            <person name="Lutzoni F."/>
            <person name="Magnuson J."/>
            <person name="Mondo S."/>
            <person name="Nolan M."/>
            <person name="Ohm R."/>
            <person name="Pangilinan J."/>
            <person name="Park H.-J."/>
            <person name="Ramirez L."/>
            <person name="Alfaro M."/>
            <person name="Sun H."/>
            <person name="Tritt A."/>
            <person name="Yoshinaga Y."/>
            <person name="Zwiers L.-H."/>
            <person name="Turgeon B."/>
            <person name="Goodwin S."/>
            <person name="Spatafora J."/>
            <person name="Crous P."/>
            <person name="Grigoriev I."/>
        </authorList>
    </citation>
    <scope>NUCLEOTIDE SEQUENCE</scope>
    <source>
        <strain evidence="1">Tuck. ex Michener</strain>
    </source>
</reference>
<dbReference type="Pfam" id="PF13374">
    <property type="entry name" value="TPR_10"/>
    <property type="match status" value="1"/>
</dbReference>
<protein>
    <recommendedName>
        <fullName evidence="3">Tetratricopeptide repeat protein</fullName>
    </recommendedName>
</protein>
<gene>
    <name evidence="1" type="ORF">EV356DRAFT_356546</name>
</gene>
<proteinExistence type="predicted"/>
<evidence type="ECO:0000313" key="1">
    <source>
        <dbReference type="EMBL" id="KAF2237726.1"/>
    </source>
</evidence>
<dbReference type="Proteomes" id="UP000800092">
    <property type="component" value="Unassembled WGS sequence"/>
</dbReference>
<dbReference type="SUPFAM" id="SSF48452">
    <property type="entry name" value="TPR-like"/>
    <property type="match status" value="1"/>
</dbReference>
<accession>A0A6A6HI04</accession>
<name>A0A6A6HI04_VIRVR</name>
<dbReference type="InterPro" id="IPR011990">
    <property type="entry name" value="TPR-like_helical_dom_sf"/>
</dbReference>
<organism evidence="1 2">
    <name type="scientific">Viridothelium virens</name>
    <name type="common">Speckled blister lichen</name>
    <name type="synonym">Trypethelium virens</name>
    <dbReference type="NCBI Taxonomy" id="1048519"/>
    <lineage>
        <taxon>Eukaryota</taxon>
        <taxon>Fungi</taxon>
        <taxon>Dikarya</taxon>
        <taxon>Ascomycota</taxon>
        <taxon>Pezizomycotina</taxon>
        <taxon>Dothideomycetes</taxon>
        <taxon>Dothideomycetes incertae sedis</taxon>
        <taxon>Trypetheliales</taxon>
        <taxon>Trypetheliaceae</taxon>
        <taxon>Viridothelium</taxon>
    </lineage>
</organism>
<dbReference type="OrthoDB" id="626167at2759"/>
<dbReference type="Gene3D" id="1.25.40.10">
    <property type="entry name" value="Tetratricopeptide repeat domain"/>
    <property type="match status" value="1"/>
</dbReference>
<dbReference type="AlphaFoldDB" id="A0A6A6HI04"/>